<dbReference type="PANTHER" id="PTHR28079:SF1">
    <property type="entry name" value="RNA POLYMERASE I-SPECIFIC TRANSCRIPTION INITIATION FACTOR RRN5"/>
    <property type="match status" value="1"/>
</dbReference>
<protein>
    <recommendedName>
        <fullName evidence="4">Myb-like domain-containing protein</fullName>
    </recommendedName>
</protein>
<feature type="compositionally biased region" description="Basic and acidic residues" evidence="1">
    <location>
        <begin position="51"/>
        <end position="60"/>
    </location>
</feature>
<dbReference type="EMBL" id="JAUKTV010000007">
    <property type="protein sequence ID" value="KAK0735853.1"/>
    <property type="molecule type" value="Genomic_DNA"/>
</dbReference>
<proteinExistence type="predicted"/>
<evidence type="ECO:0000256" key="1">
    <source>
        <dbReference type="SAM" id="MobiDB-lite"/>
    </source>
</evidence>
<dbReference type="GO" id="GO:0042790">
    <property type="term" value="P:nucleolar large rRNA transcription by RNA polymerase I"/>
    <property type="evidence" value="ECO:0007669"/>
    <property type="project" value="InterPro"/>
</dbReference>
<feature type="compositionally biased region" description="Basic and acidic residues" evidence="1">
    <location>
        <begin position="444"/>
        <end position="455"/>
    </location>
</feature>
<organism evidence="2 3">
    <name type="scientific">Apiosordaria backusii</name>
    <dbReference type="NCBI Taxonomy" id="314023"/>
    <lineage>
        <taxon>Eukaryota</taxon>
        <taxon>Fungi</taxon>
        <taxon>Dikarya</taxon>
        <taxon>Ascomycota</taxon>
        <taxon>Pezizomycotina</taxon>
        <taxon>Sordariomycetes</taxon>
        <taxon>Sordariomycetidae</taxon>
        <taxon>Sordariales</taxon>
        <taxon>Lasiosphaeriaceae</taxon>
        <taxon>Apiosordaria</taxon>
    </lineage>
</organism>
<evidence type="ECO:0008006" key="4">
    <source>
        <dbReference type="Google" id="ProtNLM"/>
    </source>
</evidence>
<accession>A0AA40BKI3</accession>
<dbReference type="Proteomes" id="UP001172159">
    <property type="component" value="Unassembled WGS sequence"/>
</dbReference>
<feature type="region of interest" description="Disordered" evidence="1">
    <location>
        <begin position="1"/>
        <end position="103"/>
    </location>
</feature>
<name>A0AA40BKI3_9PEZI</name>
<dbReference type="GO" id="GO:0000500">
    <property type="term" value="C:RNA polymerase I upstream activating factor complex"/>
    <property type="evidence" value="ECO:0007669"/>
    <property type="project" value="InterPro"/>
</dbReference>
<dbReference type="AlphaFoldDB" id="A0AA40BKI3"/>
<sequence>MPIRSLEIDSALIDPELLSSDYEREEPELHEFDDAGDREYAPSDVSSDYDTQPRSDHENNEFSQDNHNLPLDQPSPSHRRKRSLSASSPRPLKRHKPPPPFRPAYLELLNEDIVSAATKFIPPPPSYPQLDPSQHGLTYWSETEKVLLFETLTRLGPSNPLAISHRLKTKSELEVSAYLSLLQSSSSAEDPTPISDIPAALELSPALCLALEAASDAVATKQLTHEESIESAKWGPNHWLITPHNLEYISQENPHPKMLFLPLFRLRTWLKLSERIFMNSTVEDYNYHSFLSEEGRRRRAEEREKPGIRATALEDFYSLVVSYTRRLIATSIFMAEERISQKKLSAQPDVRNVIWKKDVKAALLSLNIPYPAERQRERFWGEAARRLRLDVMDDEAPSAVFPQDEKQPLSYSAVEASLGLDPTHPTVTSTPQPEADGDEGSSVYKEETETEKEGDGDGGGGGDDNESEYSDVYDEFNSETAVEKRAVLEEAEEVLRYSAVEYPDTKRSRLRLRHVIRAERAREAYADEMDGRASWAEEKRLWGLLGQKPPEGGLGKVEDLEKTTAAGGMPGRGGKVKTVGELIGGFDRGAGKDRLEGERPSNWEMEYAVLKEQEKERAKVGLERLRNLNNRGDHED</sequence>
<comment type="caution">
    <text evidence="2">The sequence shown here is derived from an EMBL/GenBank/DDBJ whole genome shotgun (WGS) entry which is preliminary data.</text>
</comment>
<dbReference type="GO" id="GO:0001181">
    <property type="term" value="F:RNA polymerase I general transcription initiation factor activity"/>
    <property type="evidence" value="ECO:0007669"/>
    <property type="project" value="TreeGrafter"/>
</dbReference>
<feature type="compositionally biased region" description="Basic and acidic residues" evidence="1">
    <location>
        <begin position="27"/>
        <end position="41"/>
    </location>
</feature>
<evidence type="ECO:0000313" key="2">
    <source>
        <dbReference type="EMBL" id="KAK0735853.1"/>
    </source>
</evidence>
<reference evidence="2" key="1">
    <citation type="submission" date="2023-06" db="EMBL/GenBank/DDBJ databases">
        <title>Genome-scale phylogeny and comparative genomics of the fungal order Sordariales.</title>
        <authorList>
            <consortium name="Lawrence Berkeley National Laboratory"/>
            <person name="Hensen N."/>
            <person name="Bonometti L."/>
            <person name="Westerberg I."/>
            <person name="Brannstrom I.O."/>
            <person name="Guillou S."/>
            <person name="Cros-Aarteil S."/>
            <person name="Calhoun S."/>
            <person name="Haridas S."/>
            <person name="Kuo A."/>
            <person name="Mondo S."/>
            <person name="Pangilinan J."/>
            <person name="Riley R."/>
            <person name="Labutti K."/>
            <person name="Andreopoulos B."/>
            <person name="Lipzen A."/>
            <person name="Chen C."/>
            <person name="Yanf M."/>
            <person name="Daum C."/>
            <person name="Ng V."/>
            <person name="Clum A."/>
            <person name="Steindorff A."/>
            <person name="Ohm R."/>
            <person name="Martin F."/>
            <person name="Silar P."/>
            <person name="Natvig D."/>
            <person name="Lalanne C."/>
            <person name="Gautier V."/>
            <person name="Ament-Velasquez S.L."/>
            <person name="Kruys A."/>
            <person name="Hutchinson M.I."/>
            <person name="Powell A.J."/>
            <person name="Barry K."/>
            <person name="Miller A.N."/>
            <person name="Grigoriev I.V."/>
            <person name="Debuchy R."/>
            <person name="Gladieux P."/>
            <person name="Thoren M.H."/>
            <person name="Johannesson H."/>
        </authorList>
    </citation>
    <scope>NUCLEOTIDE SEQUENCE</scope>
    <source>
        <strain evidence="2">CBS 540.89</strain>
    </source>
</reference>
<evidence type="ECO:0000313" key="3">
    <source>
        <dbReference type="Proteomes" id="UP001172159"/>
    </source>
</evidence>
<gene>
    <name evidence="2" type="ORF">B0T21DRAFT_412447</name>
</gene>
<keyword evidence="3" id="KW-1185">Reference proteome</keyword>
<feature type="region of interest" description="Disordered" evidence="1">
    <location>
        <begin position="419"/>
        <end position="470"/>
    </location>
</feature>
<dbReference type="PANTHER" id="PTHR28079">
    <property type="entry name" value="RNA POLYMERASE I-SPECIFIC TRANSCRIPTION INITIATION FACTOR RRN5"/>
    <property type="match status" value="1"/>
</dbReference>
<dbReference type="GO" id="GO:0006361">
    <property type="term" value="P:transcription initiation at RNA polymerase I promoter"/>
    <property type="evidence" value="ECO:0007669"/>
    <property type="project" value="TreeGrafter"/>
</dbReference>
<dbReference type="GO" id="GO:0000182">
    <property type="term" value="F:rDNA binding"/>
    <property type="evidence" value="ECO:0007669"/>
    <property type="project" value="TreeGrafter"/>
</dbReference>
<dbReference type="InterPro" id="IPR039601">
    <property type="entry name" value="Rrn5"/>
</dbReference>